<evidence type="ECO:0000313" key="6">
    <source>
        <dbReference type="Proteomes" id="UP001596500"/>
    </source>
</evidence>
<dbReference type="InterPro" id="IPR000223">
    <property type="entry name" value="Pept_S26A_signal_pept_1"/>
</dbReference>
<protein>
    <recommendedName>
        <fullName evidence="3">Signal peptidase I</fullName>
        <ecNumber evidence="3">3.4.21.89</ecNumber>
    </recommendedName>
</protein>
<comment type="subcellular location">
    <subcellularLocation>
        <location evidence="1">Cell membrane</location>
        <topology evidence="1">Single-pass type II membrane protein</topology>
    </subcellularLocation>
    <subcellularLocation>
        <location evidence="3">Membrane</location>
        <topology evidence="3">Single-pass type II membrane protein</topology>
    </subcellularLocation>
</comment>
<name>A0ABW2RNU6_9BACL</name>
<reference evidence="6" key="1">
    <citation type="journal article" date="2019" name="Int. J. Syst. Evol. Microbiol.">
        <title>The Global Catalogue of Microorganisms (GCM) 10K type strain sequencing project: providing services to taxonomists for standard genome sequencing and annotation.</title>
        <authorList>
            <consortium name="The Broad Institute Genomics Platform"/>
            <consortium name="The Broad Institute Genome Sequencing Center for Infectious Disease"/>
            <person name="Wu L."/>
            <person name="Ma J."/>
        </authorList>
    </citation>
    <scope>NUCLEOTIDE SEQUENCE [LARGE SCALE GENOMIC DNA]</scope>
    <source>
        <strain evidence="6">CGMCC 1.12942</strain>
    </source>
</reference>
<gene>
    <name evidence="5" type="primary">lepB</name>
    <name evidence="5" type="ORF">ACFQNG_16870</name>
</gene>
<dbReference type="PRINTS" id="PR00727">
    <property type="entry name" value="LEADERPTASE"/>
</dbReference>
<dbReference type="PANTHER" id="PTHR43390:SF1">
    <property type="entry name" value="CHLOROPLAST PROCESSING PEPTIDASE"/>
    <property type="match status" value="1"/>
</dbReference>
<dbReference type="EMBL" id="JBHTBW010000061">
    <property type="protein sequence ID" value="MFC7442747.1"/>
    <property type="molecule type" value="Genomic_DNA"/>
</dbReference>
<comment type="similarity">
    <text evidence="2 3">Belongs to the peptidase S26 family.</text>
</comment>
<evidence type="ECO:0000313" key="5">
    <source>
        <dbReference type="EMBL" id="MFC7442747.1"/>
    </source>
</evidence>
<organism evidence="5 6">
    <name type="scientific">Laceyella putida</name>
    <dbReference type="NCBI Taxonomy" id="110101"/>
    <lineage>
        <taxon>Bacteria</taxon>
        <taxon>Bacillati</taxon>
        <taxon>Bacillota</taxon>
        <taxon>Bacilli</taxon>
        <taxon>Bacillales</taxon>
        <taxon>Thermoactinomycetaceae</taxon>
        <taxon>Laceyella</taxon>
    </lineage>
</organism>
<dbReference type="EC" id="3.4.21.89" evidence="3"/>
<dbReference type="Proteomes" id="UP001596500">
    <property type="component" value="Unassembled WGS sequence"/>
</dbReference>
<dbReference type="NCBIfam" id="TIGR02227">
    <property type="entry name" value="sigpep_I_bact"/>
    <property type="match status" value="1"/>
</dbReference>
<dbReference type="Gene3D" id="2.10.109.10">
    <property type="entry name" value="Umud Fragment, subunit A"/>
    <property type="match status" value="1"/>
</dbReference>
<proteinExistence type="inferred from homology"/>
<feature type="domain" description="Peptidase S26" evidence="4">
    <location>
        <begin position="9"/>
        <end position="150"/>
    </location>
</feature>
<dbReference type="PANTHER" id="PTHR43390">
    <property type="entry name" value="SIGNAL PEPTIDASE I"/>
    <property type="match status" value="1"/>
</dbReference>
<dbReference type="RefSeq" id="WP_379866837.1">
    <property type="nucleotide sequence ID" value="NZ_JBHTBW010000061.1"/>
</dbReference>
<evidence type="ECO:0000256" key="1">
    <source>
        <dbReference type="ARBA" id="ARBA00004401"/>
    </source>
</evidence>
<dbReference type="InterPro" id="IPR019533">
    <property type="entry name" value="Peptidase_S26"/>
</dbReference>
<comment type="caution">
    <text evidence="5">The sequence shown here is derived from an EMBL/GenBank/DDBJ whole genome shotgun (WGS) entry which is preliminary data.</text>
</comment>
<evidence type="ECO:0000259" key="4">
    <source>
        <dbReference type="Pfam" id="PF10502"/>
    </source>
</evidence>
<dbReference type="SUPFAM" id="SSF51306">
    <property type="entry name" value="LexA/Signal peptidase"/>
    <property type="match status" value="1"/>
</dbReference>
<comment type="catalytic activity">
    <reaction evidence="3">
        <text>Cleavage of hydrophobic, N-terminal signal or leader sequences from secreted and periplasmic proteins.</text>
        <dbReference type="EC" id="3.4.21.89"/>
    </reaction>
</comment>
<dbReference type="InterPro" id="IPR036286">
    <property type="entry name" value="LexA/Signal_pep-like_sf"/>
</dbReference>
<evidence type="ECO:0000256" key="3">
    <source>
        <dbReference type="RuleBase" id="RU362042"/>
    </source>
</evidence>
<keyword evidence="3" id="KW-0645">Protease</keyword>
<accession>A0ABW2RNU6</accession>
<sequence>MIYVLLILLVFTPLGLSRLIRKFGLIQIAGGDGMPQLTKGKTYLLWKGSALPKRGQIILFDDQESEYTWFRRVIALPGEEVAIRDSRVYVNGKRLDEPYLVQDQEEIVDEEPVRIPPGHVFVLSDNRVNGYDSRKLGPIPVEKIIGKLLFVK</sequence>
<keyword evidence="6" id="KW-1185">Reference proteome</keyword>
<evidence type="ECO:0000256" key="2">
    <source>
        <dbReference type="ARBA" id="ARBA00009370"/>
    </source>
</evidence>
<dbReference type="GO" id="GO:0009003">
    <property type="term" value="F:signal peptidase activity"/>
    <property type="evidence" value="ECO:0007669"/>
    <property type="project" value="UniProtKB-EC"/>
</dbReference>
<dbReference type="CDD" id="cd06530">
    <property type="entry name" value="S26_SPase_I"/>
    <property type="match status" value="1"/>
</dbReference>
<dbReference type="Pfam" id="PF10502">
    <property type="entry name" value="Peptidase_S26"/>
    <property type="match status" value="1"/>
</dbReference>
<keyword evidence="3 5" id="KW-0378">Hydrolase</keyword>